<dbReference type="OrthoDB" id="272077at2759"/>
<accession>A0A8B7NEV9</accession>
<dbReference type="GeneID" id="108669342"/>
<dbReference type="SUPFAM" id="SSF81901">
    <property type="entry name" value="HCP-like"/>
    <property type="match status" value="2"/>
</dbReference>
<dbReference type="PANTHER" id="PTHR11102:SF147">
    <property type="entry name" value="SEL1L ADAPTOR SUBUNIT OF ERAD E3 UBIQUITIN LIGASE"/>
    <property type="match status" value="1"/>
</dbReference>
<dbReference type="PANTHER" id="PTHR11102">
    <property type="entry name" value="SEL-1-LIKE PROTEIN"/>
    <property type="match status" value="1"/>
</dbReference>
<comment type="similarity">
    <text evidence="1">Belongs to the sel-1 family.</text>
</comment>
<feature type="transmembrane region" description="Helical" evidence="2">
    <location>
        <begin position="625"/>
        <end position="643"/>
    </location>
</feature>
<keyword evidence="2" id="KW-0812">Transmembrane</keyword>
<protein>
    <submittedName>
        <fullName evidence="5">Protein sel-1 homolog 1</fullName>
    </submittedName>
</protein>
<keyword evidence="2" id="KW-1133">Transmembrane helix</keyword>
<dbReference type="InterPro" id="IPR011990">
    <property type="entry name" value="TPR-like_helical_dom_sf"/>
</dbReference>
<dbReference type="AlphaFoldDB" id="A0A8B7NEV9"/>
<keyword evidence="4" id="KW-1185">Reference proteome</keyword>
<gene>
    <name evidence="5" type="primary">LOC108669342</name>
</gene>
<dbReference type="OMA" id="IHERRTW"/>
<proteinExistence type="inferred from homology"/>
<dbReference type="GO" id="GO:0005789">
    <property type="term" value="C:endoplasmic reticulum membrane"/>
    <property type="evidence" value="ECO:0007669"/>
    <property type="project" value="TreeGrafter"/>
</dbReference>
<feature type="chain" id="PRO_5034829142" evidence="3">
    <location>
        <begin position="26"/>
        <end position="645"/>
    </location>
</feature>
<reference evidence="5" key="1">
    <citation type="submission" date="2025-08" db="UniProtKB">
        <authorList>
            <consortium name="RefSeq"/>
        </authorList>
    </citation>
    <scope>IDENTIFICATION</scope>
    <source>
        <tissue evidence="5">Whole organism</tissue>
    </source>
</reference>
<keyword evidence="3" id="KW-0732">Signal</keyword>
<organism evidence="4 5">
    <name type="scientific">Hyalella azteca</name>
    <name type="common">Amphipod</name>
    <dbReference type="NCBI Taxonomy" id="294128"/>
    <lineage>
        <taxon>Eukaryota</taxon>
        <taxon>Metazoa</taxon>
        <taxon>Ecdysozoa</taxon>
        <taxon>Arthropoda</taxon>
        <taxon>Crustacea</taxon>
        <taxon>Multicrustacea</taxon>
        <taxon>Malacostraca</taxon>
        <taxon>Eumalacostraca</taxon>
        <taxon>Peracarida</taxon>
        <taxon>Amphipoda</taxon>
        <taxon>Senticaudata</taxon>
        <taxon>Talitrida</taxon>
        <taxon>Talitroidea</taxon>
        <taxon>Hyalellidae</taxon>
        <taxon>Hyalella</taxon>
    </lineage>
</organism>
<keyword evidence="2" id="KW-0472">Membrane</keyword>
<evidence type="ECO:0000313" key="5">
    <source>
        <dbReference type="RefSeq" id="XP_018012140.1"/>
    </source>
</evidence>
<dbReference type="InterPro" id="IPR050767">
    <property type="entry name" value="Sel1_AlgK"/>
</dbReference>
<dbReference type="Gene3D" id="1.25.40.10">
    <property type="entry name" value="Tetratricopeptide repeat domain"/>
    <property type="match status" value="1"/>
</dbReference>
<dbReference type="RefSeq" id="XP_018012140.1">
    <property type="nucleotide sequence ID" value="XM_018156651.2"/>
</dbReference>
<name>A0A8B7NEV9_HYAAZ</name>
<evidence type="ECO:0000256" key="1">
    <source>
        <dbReference type="ARBA" id="ARBA00038101"/>
    </source>
</evidence>
<dbReference type="GO" id="GO:0036503">
    <property type="term" value="P:ERAD pathway"/>
    <property type="evidence" value="ECO:0007669"/>
    <property type="project" value="TreeGrafter"/>
</dbReference>
<dbReference type="Proteomes" id="UP000694843">
    <property type="component" value="Unplaced"/>
</dbReference>
<feature type="signal peptide" evidence="3">
    <location>
        <begin position="1"/>
        <end position="25"/>
    </location>
</feature>
<dbReference type="Pfam" id="PF08238">
    <property type="entry name" value="Sel1"/>
    <property type="match status" value="5"/>
</dbReference>
<evidence type="ECO:0000256" key="2">
    <source>
        <dbReference type="SAM" id="Phobius"/>
    </source>
</evidence>
<sequence length="645" mass="71851">MKKCRISNAVISTLILVIFFAMCLATYDVSRGSKQYTPNLFTSVYHPGKRNYSLLSQITHNVKNGNLVYEAELNLLKLIGVENYPRVAEAEAKAHALAASGSAAANTVLGFLMRHNLTSSKSSDVNVKDLAEKEFFREMSDIDYFIEAAGGGDPLAQLIVAEHYKSLHRCPDALDLYRKSAVQALTTIDESKIAMASYGPYVEPSDGPSIHWPTDEEIEFLEYQASHGDADSAMQVAAIYISEELGLPYDIEKAERYLKIAINADLSTAMIFMAHLHIAGKVVNSDLGYAKMLLEKALDLGDPTAHAAYARFFSEGLAGVPQNLNVAIEHLQKGIEAGHVDSMYGMGQLLSTHFGGEREAEALEYWSIPAANGHVFASWYTAEYFTKLSRPNVRVIGAGTTEVSLLLCELALPLYKTVALAGEWSNLLYAAHEDFEKKRYDAAAIKYMLLSDLGYNVAHVNLGRLLQSQKISLFPSKEILAIHERRTWERAANHSMPVGNLQLAHHLYYGTGGLKPGNKSRAAQHYHKAMPSNTEAAFNLAYLYEWGEGVQQDIQKAYDLYTITSNASYESWLPSKLALARLNLFWIVNSTTGFNFYNLNYSDYSSYLIDFGEIVHNCVSVFGSIFYSYEFWLCCSIVILFSLRR</sequence>
<dbReference type="SMART" id="SM00671">
    <property type="entry name" value="SEL1"/>
    <property type="match status" value="5"/>
</dbReference>
<evidence type="ECO:0000313" key="4">
    <source>
        <dbReference type="Proteomes" id="UP000694843"/>
    </source>
</evidence>
<dbReference type="KEGG" id="hazt:108669342"/>
<dbReference type="InterPro" id="IPR006597">
    <property type="entry name" value="Sel1-like"/>
</dbReference>
<evidence type="ECO:0000256" key="3">
    <source>
        <dbReference type="SAM" id="SignalP"/>
    </source>
</evidence>